<feature type="compositionally biased region" description="Low complexity" evidence="1">
    <location>
        <begin position="146"/>
        <end position="158"/>
    </location>
</feature>
<feature type="region of interest" description="Disordered" evidence="1">
    <location>
        <begin position="1"/>
        <end position="43"/>
    </location>
</feature>
<gene>
    <name evidence="3" type="ORF">D9Q98_001898</name>
</gene>
<dbReference type="Proteomes" id="UP001055712">
    <property type="component" value="Unassembled WGS sequence"/>
</dbReference>
<accession>A0A9D4Z056</accession>
<feature type="domain" description="J" evidence="2">
    <location>
        <begin position="400"/>
        <end position="466"/>
    </location>
</feature>
<organism evidence="3 4">
    <name type="scientific">Chlorella vulgaris</name>
    <name type="common">Green alga</name>
    <dbReference type="NCBI Taxonomy" id="3077"/>
    <lineage>
        <taxon>Eukaryota</taxon>
        <taxon>Viridiplantae</taxon>
        <taxon>Chlorophyta</taxon>
        <taxon>core chlorophytes</taxon>
        <taxon>Trebouxiophyceae</taxon>
        <taxon>Chlorellales</taxon>
        <taxon>Chlorellaceae</taxon>
        <taxon>Chlorella clade</taxon>
        <taxon>Chlorella</taxon>
    </lineage>
</organism>
<dbReference type="SMART" id="SM00271">
    <property type="entry name" value="DnaJ"/>
    <property type="match status" value="1"/>
</dbReference>
<feature type="compositionally biased region" description="Basic residues" evidence="1">
    <location>
        <begin position="1"/>
        <end position="29"/>
    </location>
</feature>
<keyword evidence="4" id="KW-1185">Reference proteome</keyword>
<reference evidence="3" key="2">
    <citation type="submission" date="2020-11" db="EMBL/GenBank/DDBJ databases">
        <authorList>
            <person name="Cecchin M."/>
            <person name="Marcolungo L."/>
            <person name="Rossato M."/>
            <person name="Girolomoni L."/>
            <person name="Cosentino E."/>
            <person name="Cuine S."/>
            <person name="Li-Beisson Y."/>
            <person name="Delledonne M."/>
            <person name="Ballottari M."/>
        </authorList>
    </citation>
    <scope>NUCLEOTIDE SEQUENCE</scope>
    <source>
        <strain evidence="3">211/11P</strain>
        <tissue evidence="3">Whole cell</tissue>
    </source>
</reference>
<feature type="region of interest" description="Disordered" evidence="1">
    <location>
        <begin position="526"/>
        <end position="554"/>
    </location>
</feature>
<reference evidence="3" key="1">
    <citation type="journal article" date="2019" name="Plant J.">
        <title>Chlorella vulgaris genome assembly and annotation reveals the molecular basis for metabolic acclimation to high light conditions.</title>
        <authorList>
            <person name="Cecchin M."/>
            <person name="Marcolungo L."/>
            <person name="Rossato M."/>
            <person name="Girolomoni L."/>
            <person name="Cosentino E."/>
            <person name="Cuine S."/>
            <person name="Li-Beisson Y."/>
            <person name="Delledonne M."/>
            <person name="Ballottari M."/>
        </authorList>
    </citation>
    <scope>NUCLEOTIDE SEQUENCE</scope>
    <source>
        <strain evidence="3">211/11P</strain>
    </source>
</reference>
<feature type="region of interest" description="Disordered" evidence="1">
    <location>
        <begin position="146"/>
        <end position="260"/>
    </location>
</feature>
<protein>
    <recommendedName>
        <fullName evidence="2">J domain-containing protein</fullName>
    </recommendedName>
</protein>
<comment type="caution">
    <text evidence="3">The sequence shown here is derived from an EMBL/GenBank/DDBJ whole genome shotgun (WGS) entry which is preliminary data.</text>
</comment>
<dbReference type="EMBL" id="SIDB01000002">
    <property type="protein sequence ID" value="KAI3435840.1"/>
    <property type="molecule type" value="Genomic_DNA"/>
</dbReference>
<dbReference type="PANTHER" id="PTHR47422">
    <property type="entry name" value="DNAJ HEAT SHOCK N-TERMINAL DOMAIN-CONTAINING PROTEIN"/>
    <property type="match status" value="1"/>
</dbReference>
<feature type="compositionally biased region" description="Low complexity" evidence="1">
    <location>
        <begin position="196"/>
        <end position="228"/>
    </location>
</feature>
<evidence type="ECO:0000256" key="1">
    <source>
        <dbReference type="SAM" id="MobiDB-lite"/>
    </source>
</evidence>
<feature type="compositionally biased region" description="Pro residues" evidence="1">
    <location>
        <begin position="248"/>
        <end position="258"/>
    </location>
</feature>
<feature type="compositionally biased region" description="Low complexity" evidence="1">
    <location>
        <begin position="165"/>
        <end position="180"/>
    </location>
</feature>
<evidence type="ECO:0000259" key="2">
    <source>
        <dbReference type="PROSITE" id="PS50076"/>
    </source>
</evidence>
<dbReference type="InterPro" id="IPR036869">
    <property type="entry name" value="J_dom_sf"/>
</dbReference>
<dbReference type="Pfam" id="PF00226">
    <property type="entry name" value="DnaJ"/>
    <property type="match status" value="1"/>
</dbReference>
<dbReference type="InterPro" id="IPR022226">
    <property type="entry name" value="DUF3752"/>
</dbReference>
<dbReference type="PROSITE" id="PS50076">
    <property type="entry name" value="DNAJ_2"/>
    <property type="match status" value="1"/>
</dbReference>
<dbReference type="CDD" id="cd06257">
    <property type="entry name" value="DnaJ"/>
    <property type="match status" value="1"/>
</dbReference>
<dbReference type="OrthoDB" id="513763at2759"/>
<evidence type="ECO:0000313" key="4">
    <source>
        <dbReference type="Proteomes" id="UP001055712"/>
    </source>
</evidence>
<dbReference type="Pfam" id="PF12572">
    <property type="entry name" value="DUF3752"/>
    <property type="match status" value="1"/>
</dbReference>
<sequence>MGKGKSHKKEKRSKDKHKKHKKSKHRHRSSSVSDSSDEERFTVNKQLQMGREAARATREVLAHNHGLRKDLRELVRQLDSGGALDISGIPDDFLRSRLLTLFSNLVQLRKNTAGQFFKRQGAASSVLSFVAPILEEGEEQLAPYRAASQHHAAAAADAVLREEQQQQQQQAPQQPQQVQEGGEGQEPRQGRGTAGAGAAAAGAGTRAQQGAAVPPQGAAQAAQQQQQVEGVVSDSDEGSEGRGGGRPPIGPAMPPPGVLPAAAAVDAVEGGAFAVDQQEGLVEDAADEEEDALASVRRAGPAMPPAEWLAAAAQMEYPVSEEDDEGLKGRQGVHDTGVGVDDDGGDFMVGPPPPEMAEELDLASMDERTAEVSRVLRVLHLHEAEHAKSSAAEKAERPVDPYDILGLGEQTELAAGEVKKRYWRLSLLIHPDKCDHPRAHDAFQAVTAAAKELQDSELRSKVDARRQEAELRREFVAQAAVAERARQWRMARGEATAEDLAGPARGLEALERDTWMTELPPERRADVAAAPPTGPFTGFSIKGIKSRGDTTGWTMTPQQRAAQLENGSAGGGPLLLTTAAGGADSGVAAANPAQAARMAAAVDAFNSHTRKKSLVELHAERRAGGGKQQKRKKGKDGEGKGHQGGGDKAGKKQKGGPAAAPDLGYDATQHPWRPFNRETDLGPGLDAKSNAAQLLKGERALGSKFGGGQGGGRTFL</sequence>
<dbReference type="Gene3D" id="1.10.287.110">
    <property type="entry name" value="DnaJ domain"/>
    <property type="match status" value="1"/>
</dbReference>
<dbReference type="AlphaFoldDB" id="A0A9D4Z056"/>
<dbReference type="SUPFAM" id="SSF46565">
    <property type="entry name" value="Chaperone J-domain"/>
    <property type="match status" value="1"/>
</dbReference>
<name>A0A9D4Z056_CHLVU</name>
<dbReference type="PANTHER" id="PTHR47422:SF1">
    <property type="entry name" value="DNAJ HEAT SHOCK N-TERMINAL DOMAIN-CONTAINING PROTEIN"/>
    <property type="match status" value="1"/>
</dbReference>
<evidence type="ECO:0000313" key="3">
    <source>
        <dbReference type="EMBL" id="KAI3435840.1"/>
    </source>
</evidence>
<dbReference type="InterPro" id="IPR001623">
    <property type="entry name" value="DnaJ_domain"/>
</dbReference>
<proteinExistence type="predicted"/>
<feature type="region of interest" description="Disordered" evidence="1">
    <location>
        <begin position="617"/>
        <end position="689"/>
    </location>
</feature>